<dbReference type="EMBL" id="CAJNAP010000012">
    <property type="protein sequence ID" value="CAE6503703.1"/>
    <property type="molecule type" value="Genomic_DNA"/>
</dbReference>
<proteinExistence type="predicted"/>
<evidence type="ECO:0000313" key="2">
    <source>
        <dbReference type="Proteomes" id="UP000601736"/>
    </source>
</evidence>
<gene>
    <name evidence="1" type="ORF">NMYAN_20388</name>
</gene>
<evidence type="ECO:0000313" key="1">
    <source>
        <dbReference type="EMBL" id="CAE6503703.1"/>
    </source>
</evidence>
<accession>A0A8H8Z0I9</accession>
<sequence>MPIAIAKAIAKEKMLSKDDFKENTSLGGYPYKLLIILFS</sequence>
<protein>
    <submittedName>
        <fullName evidence="1">Uncharacterized protein</fullName>
    </submittedName>
</protein>
<dbReference type="AlphaFoldDB" id="A0A8H8Z0I9"/>
<dbReference type="Proteomes" id="UP000601736">
    <property type="component" value="Unassembled WGS sequence"/>
</dbReference>
<reference evidence="1" key="1">
    <citation type="submission" date="2021-02" db="EMBL/GenBank/DDBJ databases">
        <authorList>
            <person name="Han P."/>
        </authorList>
    </citation>
    <scope>NUCLEOTIDE SEQUENCE</scope>
    <source>
        <strain evidence="1">Nitrosomonas nitrosa 18-3D</strain>
    </source>
</reference>
<name>A0A8H8Z0I9_9PROT</name>
<comment type="caution">
    <text evidence="1">The sequence shown here is derived from an EMBL/GenBank/DDBJ whole genome shotgun (WGS) entry which is preliminary data.</text>
</comment>
<organism evidence="1 2">
    <name type="scientific">Nitrosomonas nitrosa</name>
    <dbReference type="NCBI Taxonomy" id="52442"/>
    <lineage>
        <taxon>Bacteria</taxon>
        <taxon>Pseudomonadati</taxon>
        <taxon>Pseudomonadota</taxon>
        <taxon>Betaproteobacteria</taxon>
        <taxon>Nitrosomonadales</taxon>
        <taxon>Nitrosomonadaceae</taxon>
        <taxon>Nitrosomonas</taxon>
    </lineage>
</organism>